<dbReference type="AlphaFoldDB" id="A0A3B1CWU0"/>
<protein>
    <submittedName>
        <fullName evidence="1">Uncharacterized protein</fullName>
    </submittedName>
</protein>
<gene>
    <name evidence="1" type="ORF">MNBD_NITROSPINAE05-13</name>
</gene>
<proteinExistence type="predicted"/>
<reference evidence="1" key="1">
    <citation type="submission" date="2018-06" db="EMBL/GenBank/DDBJ databases">
        <authorList>
            <person name="Zhirakovskaya E."/>
        </authorList>
    </citation>
    <scope>NUCLEOTIDE SEQUENCE</scope>
</reference>
<name>A0A3B1CWU0_9ZZZZ</name>
<accession>A0A3B1CWU0</accession>
<organism evidence="1">
    <name type="scientific">hydrothermal vent metagenome</name>
    <dbReference type="NCBI Taxonomy" id="652676"/>
    <lineage>
        <taxon>unclassified sequences</taxon>
        <taxon>metagenomes</taxon>
        <taxon>ecological metagenomes</taxon>
    </lineage>
</organism>
<sequence length="55" mass="6075">MASVTLDPVLTCDGFLSVYRSIGPFEIELFLVKSSFFLDSGIKTPITLSLLSEFE</sequence>
<evidence type="ECO:0000313" key="1">
    <source>
        <dbReference type="EMBL" id="VAX27140.1"/>
    </source>
</evidence>
<dbReference type="EMBL" id="UOGG01000020">
    <property type="protein sequence ID" value="VAX27140.1"/>
    <property type="molecule type" value="Genomic_DNA"/>
</dbReference>